<name>A0A437LYJ4_9SPHN</name>
<reference evidence="1 2" key="1">
    <citation type="submission" date="2019-01" db="EMBL/GenBank/DDBJ databases">
        <authorList>
            <person name="Chen W.-M."/>
        </authorList>
    </citation>
    <scope>NUCLEOTIDE SEQUENCE [LARGE SCALE GENOMIC DNA]</scope>
    <source>
        <strain evidence="1 2">CCP-7</strain>
    </source>
</reference>
<sequence length="93" mass="9513">MLGLTLIALPGPASAQADLAADLQAINASFVCPETISNDAARKTAMDDIGRRLASHRLSYRQAQKVIETMYGLHGCGTGPAGASVSATSAVTP</sequence>
<accession>A0A437LYJ4</accession>
<evidence type="ECO:0000313" key="1">
    <source>
        <dbReference type="EMBL" id="RVT90480.1"/>
    </source>
</evidence>
<dbReference type="EMBL" id="SACN01000003">
    <property type="protein sequence ID" value="RVT90480.1"/>
    <property type="molecule type" value="Genomic_DNA"/>
</dbReference>
<organism evidence="1 2">
    <name type="scientific">Sphingomonas crocodyli</name>
    <dbReference type="NCBI Taxonomy" id="1979270"/>
    <lineage>
        <taxon>Bacteria</taxon>
        <taxon>Pseudomonadati</taxon>
        <taxon>Pseudomonadota</taxon>
        <taxon>Alphaproteobacteria</taxon>
        <taxon>Sphingomonadales</taxon>
        <taxon>Sphingomonadaceae</taxon>
        <taxon>Sphingomonas</taxon>
    </lineage>
</organism>
<evidence type="ECO:0000313" key="2">
    <source>
        <dbReference type="Proteomes" id="UP000282971"/>
    </source>
</evidence>
<comment type="caution">
    <text evidence="1">The sequence shown here is derived from an EMBL/GenBank/DDBJ whole genome shotgun (WGS) entry which is preliminary data.</text>
</comment>
<proteinExistence type="predicted"/>
<gene>
    <name evidence="1" type="ORF">EOD43_19715</name>
</gene>
<dbReference type="AlphaFoldDB" id="A0A437LYJ4"/>
<protein>
    <submittedName>
        <fullName evidence="1">Uncharacterized protein</fullName>
    </submittedName>
</protein>
<keyword evidence="2" id="KW-1185">Reference proteome</keyword>
<dbReference type="Proteomes" id="UP000282971">
    <property type="component" value="Unassembled WGS sequence"/>
</dbReference>